<keyword evidence="3 5" id="KW-0378">Hydrolase</keyword>
<dbReference type="GO" id="GO:0003990">
    <property type="term" value="F:acetylcholinesterase activity"/>
    <property type="evidence" value="ECO:0007669"/>
    <property type="project" value="TreeGrafter"/>
</dbReference>
<organism evidence="7">
    <name type="scientific">Oppiella nova</name>
    <dbReference type="NCBI Taxonomy" id="334625"/>
    <lineage>
        <taxon>Eukaryota</taxon>
        <taxon>Metazoa</taxon>
        <taxon>Ecdysozoa</taxon>
        <taxon>Arthropoda</taxon>
        <taxon>Chelicerata</taxon>
        <taxon>Arachnida</taxon>
        <taxon>Acari</taxon>
        <taxon>Acariformes</taxon>
        <taxon>Sarcoptiformes</taxon>
        <taxon>Oribatida</taxon>
        <taxon>Brachypylina</taxon>
        <taxon>Oppioidea</taxon>
        <taxon>Oppiidae</taxon>
        <taxon>Oppiella</taxon>
    </lineage>
</organism>
<dbReference type="AlphaFoldDB" id="A0A7R9QLQ5"/>
<dbReference type="Pfam" id="PF00135">
    <property type="entry name" value="COesterase"/>
    <property type="match status" value="1"/>
</dbReference>
<comment type="similarity">
    <text evidence="1 5">Belongs to the type-B carboxylesterase/lipase family.</text>
</comment>
<protein>
    <recommendedName>
        <fullName evidence="5">Carboxylic ester hydrolase</fullName>
        <ecNumber evidence="5">3.1.1.-</ecNumber>
    </recommendedName>
</protein>
<dbReference type="SUPFAM" id="SSF53474">
    <property type="entry name" value="alpha/beta-Hydrolases"/>
    <property type="match status" value="1"/>
</dbReference>
<dbReference type="InterPro" id="IPR002018">
    <property type="entry name" value="CarbesteraseB"/>
</dbReference>
<dbReference type="EC" id="3.1.1.-" evidence="5"/>
<dbReference type="OrthoDB" id="408631at2759"/>
<reference evidence="7" key="1">
    <citation type="submission" date="2020-11" db="EMBL/GenBank/DDBJ databases">
        <authorList>
            <person name="Tran Van P."/>
        </authorList>
    </citation>
    <scope>NUCLEOTIDE SEQUENCE</scope>
</reference>
<keyword evidence="8" id="KW-1185">Reference proteome</keyword>
<proteinExistence type="inferred from homology"/>
<evidence type="ECO:0000259" key="6">
    <source>
        <dbReference type="Pfam" id="PF00135"/>
    </source>
</evidence>
<name>A0A7R9QLQ5_9ACAR</name>
<dbReference type="GO" id="GO:0005615">
    <property type="term" value="C:extracellular space"/>
    <property type="evidence" value="ECO:0007669"/>
    <property type="project" value="TreeGrafter"/>
</dbReference>
<dbReference type="Proteomes" id="UP000728032">
    <property type="component" value="Unassembled WGS sequence"/>
</dbReference>
<dbReference type="InterPro" id="IPR019826">
    <property type="entry name" value="Carboxylesterase_B_AS"/>
</dbReference>
<evidence type="ECO:0000256" key="1">
    <source>
        <dbReference type="ARBA" id="ARBA00005964"/>
    </source>
</evidence>
<dbReference type="EMBL" id="CAJPVJ010003660">
    <property type="protein sequence ID" value="CAG2167818.1"/>
    <property type="molecule type" value="Genomic_DNA"/>
</dbReference>
<dbReference type="InterPro" id="IPR050654">
    <property type="entry name" value="AChE-related_enzymes"/>
</dbReference>
<keyword evidence="4" id="KW-0325">Glycoprotein</keyword>
<evidence type="ECO:0000256" key="2">
    <source>
        <dbReference type="ARBA" id="ARBA00022487"/>
    </source>
</evidence>
<evidence type="ECO:0000256" key="3">
    <source>
        <dbReference type="ARBA" id="ARBA00022801"/>
    </source>
</evidence>
<dbReference type="InterPro" id="IPR019819">
    <property type="entry name" value="Carboxylesterase_B_CS"/>
</dbReference>
<dbReference type="Gene3D" id="3.40.50.1820">
    <property type="entry name" value="alpha/beta hydrolase"/>
    <property type="match status" value="1"/>
</dbReference>
<feature type="domain" description="Carboxylesterase type B" evidence="6">
    <location>
        <begin position="2"/>
        <end position="477"/>
    </location>
</feature>
<evidence type="ECO:0000256" key="4">
    <source>
        <dbReference type="ARBA" id="ARBA00023180"/>
    </source>
</evidence>
<gene>
    <name evidence="7" type="ORF">ONB1V03_LOCUS7315</name>
</gene>
<dbReference type="GO" id="GO:0006581">
    <property type="term" value="P:acetylcholine catabolic process"/>
    <property type="evidence" value="ECO:0007669"/>
    <property type="project" value="TreeGrafter"/>
</dbReference>
<dbReference type="EMBL" id="OC918485">
    <property type="protein sequence ID" value="CAD7649481.1"/>
    <property type="molecule type" value="Genomic_DNA"/>
</dbReference>
<dbReference type="PROSITE" id="PS00122">
    <property type="entry name" value="CARBOXYLESTERASE_B_1"/>
    <property type="match status" value="1"/>
</dbReference>
<sequence>MYMIFKAIPYATPPVGALRFRRTLPIDYTQHRVINGTQFASKCPQVPTILNPNEDCLYLNIWTPTLSTSANLPVMLYIHGGFLTYLSSNDYESPQLAAHDVIVVTINYRLGVFGFLCTDRQDVSGNVGLWDQVLAMEWVKKYIHIFGGNPNDLTVFGQSGGSESISAHILSNVSNGYFSKAILESASCLSNVQMRSRSYATRVAHRFASFMNCDPTHDYIQCLQNKSVAELIIGQSAGILWNVNTPDAAPQALTAFFPFYLCFGNEIIPKNPNQLLQTGNFRQDLRVLLGHQTIEGAFLGMVIDIVYALFGRYNPSVPFVYVERQQVFNNIQNILTNKTFNSIAAQEYTQTFAPVYNARDTSRLRGAGMHAIGDYGLTCGVVLFGYYLAKYSNFNVTVHQYYLSYANSQSPCYGSVWCNGPTHWDEIPLVFGFPYFQSGYNSDDRYLSAIMMDIWTTFAKTGTVPTINNNQWSPYTPLMVGDIQVD</sequence>
<dbReference type="GO" id="GO:0019695">
    <property type="term" value="P:choline metabolic process"/>
    <property type="evidence" value="ECO:0007669"/>
    <property type="project" value="TreeGrafter"/>
</dbReference>
<evidence type="ECO:0000313" key="7">
    <source>
        <dbReference type="EMBL" id="CAD7649481.1"/>
    </source>
</evidence>
<dbReference type="PANTHER" id="PTHR43918">
    <property type="entry name" value="ACETYLCHOLINESTERASE"/>
    <property type="match status" value="1"/>
</dbReference>
<dbReference type="InterPro" id="IPR029058">
    <property type="entry name" value="AB_hydrolase_fold"/>
</dbReference>
<dbReference type="PROSITE" id="PS00941">
    <property type="entry name" value="CARBOXYLESTERASE_B_2"/>
    <property type="match status" value="1"/>
</dbReference>
<evidence type="ECO:0000256" key="5">
    <source>
        <dbReference type="RuleBase" id="RU361235"/>
    </source>
</evidence>
<evidence type="ECO:0000313" key="8">
    <source>
        <dbReference type="Proteomes" id="UP000728032"/>
    </source>
</evidence>
<accession>A0A7R9QLQ5</accession>
<dbReference type="PANTHER" id="PTHR43918:SF4">
    <property type="entry name" value="CARBOXYLIC ESTER HYDROLASE"/>
    <property type="match status" value="1"/>
</dbReference>
<keyword evidence="2" id="KW-0719">Serine esterase</keyword>
<dbReference type="GO" id="GO:0005886">
    <property type="term" value="C:plasma membrane"/>
    <property type="evidence" value="ECO:0007669"/>
    <property type="project" value="TreeGrafter"/>
</dbReference>